<dbReference type="Proteomes" id="UP000319801">
    <property type="component" value="Unassembled WGS sequence"/>
</dbReference>
<organism evidence="1 2">
    <name type="scientific">Bagarius yarrelli</name>
    <name type="common">Goonch</name>
    <name type="synonym">Bagrus yarrelli</name>
    <dbReference type="NCBI Taxonomy" id="175774"/>
    <lineage>
        <taxon>Eukaryota</taxon>
        <taxon>Metazoa</taxon>
        <taxon>Chordata</taxon>
        <taxon>Craniata</taxon>
        <taxon>Vertebrata</taxon>
        <taxon>Euteleostomi</taxon>
        <taxon>Actinopterygii</taxon>
        <taxon>Neopterygii</taxon>
        <taxon>Teleostei</taxon>
        <taxon>Ostariophysi</taxon>
        <taxon>Siluriformes</taxon>
        <taxon>Sisoridae</taxon>
        <taxon>Sisorinae</taxon>
        <taxon>Bagarius</taxon>
    </lineage>
</organism>
<gene>
    <name evidence="1" type="ORF">Baya_0119</name>
</gene>
<reference evidence="1 2" key="1">
    <citation type="journal article" date="2019" name="Genome Biol. Evol.">
        <title>Whole-Genome Sequencing of the Giant Devil Catfish, Bagarius yarrelli.</title>
        <authorList>
            <person name="Jiang W."/>
            <person name="Lv Y."/>
            <person name="Cheng L."/>
            <person name="Yang K."/>
            <person name="Chao B."/>
            <person name="Wang X."/>
            <person name="Li Y."/>
            <person name="Pan X."/>
            <person name="You X."/>
            <person name="Zhang Y."/>
            <person name="Yang J."/>
            <person name="Li J."/>
            <person name="Zhang X."/>
            <person name="Liu S."/>
            <person name="Sun C."/>
            <person name="Yang J."/>
            <person name="Shi Q."/>
        </authorList>
    </citation>
    <scope>NUCLEOTIDE SEQUENCE [LARGE SCALE GENOMIC DNA]</scope>
    <source>
        <strain evidence="1">JWS20170419001</strain>
        <tissue evidence="1">Muscle</tissue>
    </source>
</reference>
<sequence length="281" mass="30606">MLTRSLHTSLFKQQQPINTLWPQPGPKSKPHTLLSCRSQRGKFPGTLPIQEGKREALLPGHIAKFDSPTRKKKLHKLGAILPLVSRDVLLPFREGSRLYSYLLMGQNHDPETTQPTTSPFVHAEPEDQITLLSGLSDVWPHWCASTRVDCEDAGGLANPSTPAAAASVGPHACPPLLALDKQALATIGGHGARRTCLTLQYRQKGKGRKTQIQTNGESKCMLQLIRAVANCSTALCLESSVAHCAPGVELILGHYPTQSLTLALPKAQTQEQLNKEMSLKL</sequence>
<name>A0A556THB3_BAGYA</name>
<evidence type="ECO:0000313" key="1">
    <source>
        <dbReference type="EMBL" id="TSK13245.1"/>
    </source>
</evidence>
<evidence type="ECO:0000313" key="2">
    <source>
        <dbReference type="Proteomes" id="UP000319801"/>
    </source>
</evidence>
<protein>
    <submittedName>
        <fullName evidence="1">Uncharacterized protein</fullName>
    </submittedName>
</protein>
<comment type="caution">
    <text evidence="1">The sequence shown here is derived from an EMBL/GenBank/DDBJ whole genome shotgun (WGS) entry which is preliminary data.</text>
</comment>
<keyword evidence="2" id="KW-1185">Reference proteome</keyword>
<accession>A0A556THB3</accession>
<proteinExistence type="predicted"/>
<dbReference type="EMBL" id="VCAZ01000001">
    <property type="protein sequence ID" value="TSK13245.1"/>
    <property type="molecule type" value="Genomic_DNA"/>
</dbReference>
<dbReference type="AlphaFoldDB" id="A0A556THB3"/>